<accession>A0ABW3MER3</accession>
<proteinExistence type="predicted"/>
<keyword evidence="3" id="KW-1185">Reference proteome</keyword>
<sequence length="165" mass="17888">LMAIGGAVLTLGLVQRRRLGPPVGSWVYELTDWGKRLEPVLVHLGQWGRHSPFRDLDAGISVDSLLLAMRGDFAPTTPLTGTYALHFGDDHVSVRVVNGEIEVDRGEPADPDVTISTDTRTFAAVLVRKRTLDDAISAGDLVVTGEKKPVEQLLNAFPRPQSGKP</sequence>
<dbReference type="SUPFAM" id="SSF55718">
    <property type="entry name" value="SCP-like"/>
    <property type="match status" value="1"/>
</dbReference>
<feature type="domain" description="Alkyl sulfatase C-terminal" evidence="1">
    <location>
        <begin position="83"/>
        <end position="160"/>
    </location>
</feature>
<dbReference type="Proteomes" id="UP001597045">
    <property type="component" value="Unassembled WGS sequence"/>
</dbReference>
<dbReference type="InterPro" id="IPR029229">
    <property type="entry name" value="Alkyl_sulf_C"/>
</dbReference>
<dbReference type="Gene3D" id="3.30.1050.10">
    <property type="entry name" value="SCP2 sterol-binding domain"/>
    <property type="match status" value="1"/>
</dbReference>
<organism evidence="2 3">
    <name type="scientific">Kibdelosporangium lantanae</name>
    <dbReference type="NCBI Taxonomy" id="1497396"/>
    <lineage>
        <taxon>Bacteria</taxon>
        <taxon>Bacillati</taxon>
        <taxon>Actinomycetota</taxon>
        <taxon>Actinomycetes</taxon>
        <taxon>Pseudonocardiales</taxon>
        <taxon>Pseudonocardiaceae</taxon>
        <taxon>Kibdelosporangium</taxon>
    </lineage>
</organism>
<evidence type="ECO:0000313" key="3">
    <source>
        <dbReference type="Proteomes" id="UP001597045"/>
    </source>
</evidence>
<protein>
    <submittedName>
        <fullName evidence="2">Alkyl sulfatase C-terminal domain-containing protein</fullName>
    </submittedName>
</protein>
<reference evidence="3" key="1">
    <citation type="journal article" date="2019" name="Int. J. Syst. Evol. Microbiol.">
        <title>The Global Catalogue of Microorganisms (GCM) 10K type strain sequencing project: providing services to taxonomists for standard genome sequencing and annotation.</title>
        <authorList>
            <consortium name="The Broad Institute Genomics Platform"/>
            <consortium name="The Broad Institute Genome Sequencing Center for Infectious Disease"/>
            <person name="Wu L."/>
            <person name="Ma J."/>
        </authorList>
    </citation>
    <scope>NUCLEOTIDE SEQUENCE [LARGE SCALE GENOMIC DNA]</scope>
    <source>
        <strain evidence="3">JCM 31486</strain>
    </source>
</reference>
<name>A0ABW3MER3_9PSEU</name>
<dbReference type="Gene3D" id="1.10.10.10">
    <property type="entry name" value="Winged helix-like DNA-binding domain superfamily/Winged helix DNA-binding domain"/>
    <property type="match status" value="1"/>
</dbReference>
<dbReference type="Pfam" id="PF14864">
    <property type="entry name" value="Alkyl_sulf_C"/>
    <property type="match status" value="1"/>
</dbReference>
<feature type="non-terminal residue" evidence="2">
    <location>
        <position position="1"/>
    </location>
</feature>
<evidence type="ECO:0000313" key="2">
    <source>
        <dbReference type="EMBL" id="MFD1048184.1"/>
    </source>
</evidence>
<dbReference type="InterPro" id="IPR036527">
    <property type="entry name" value="SCP2_sterol-bd_dom_sf"/>
</dbReference>
<gene>
    <name evidence="2" type="ORF">ACFQ1S_22910</name>
</gene>
<dbReference type="InterPro" id="IPR036388">
    <property type="entry name" value="WH-like_DNA-bd_sf"/>
</dbReference>
<dbReference type="EMBL" id="JBHTIS010001446">
    <property type="protein sequence ID" value="MFD1048184.1"/>
    <property type="molecule type" value="Genomic_DNA"/>
</dbReference>
<evidence type="ECO:0000259" key="1">
    <source>
        <dbReference type="Pfam" id="PF14864"/>
    </source>
</evidence>
<comment type="caution">
    <text evidence="2">The sequence shown here is derived from an EMBL/GenBank/DDBJ whole genome shotgun (WGS) entry which is preliminary data.</text>
</comment>